<sequence>MLLNAASTRYSLVKGERIVRFVLTAQLRALQPRFGFILCKEAGGVVFTWAIWDFKNKLKQA</sequence>
<evidence type="ECO:0000313" key="1">
    <source>
        <dbReference type="EMBL" id="KAK9135651.1"/>
    </source>
</evidence>
<comment type="caution">
    <text evidence="1">The sequence shown here is derived from an EMBL/GenBank/DDBJ whole genome shotgun (WGS) entry which is preliminary data.</text>
</comment>
<organism evidence="1 2">
    <name type="scientific">Stephania yunnanensis</name>
    <dbReference type="NCBI Taxonomy" id="152371"/>
    <lineage>
        <taxon>Eukaryota</taxon>
        <taxon>Viridiplantae</taxon>
        <taxon>Streptophyta</taxon>
        <taxon>Embryophyta</taxon>
        <taxon>Tracheophyta</taxon>
        <taxon>Spermatophyta</taxon>
        <taxon>Magnoliopsida</taxon>
        <taxon>Ranunculales</taxon>
        <taxon>Menispermaceae</taxon>
        <taxon>Menispermoideae</taxon>
        <taxon>Cissampelideae</taxon>
        <taxon>Stephania</taxon>
    </lineage>
</organism>
<accession>A0AAP0JKB8</accession>
<dbReference type="EMBL" id="JBBNAF010000006">
    <property type="protein sequence ID" value="KAK9135651.1"/>
    <property type="molecule type" value="Genomic_DNA"/>
</dbReference>
<gene>
    <name evidence="1" type="ORF">Syun_014981</name>
</gene>
<reference evidence="1 2" key="1">
    <citation type="submission" date="2024-01" db="EMBL/GenBank/DDBJ databases">
        <title>Genome assemblies of Stephania.</title>
        <authorList>
            <person name="Yang L."/>
        </authorList>
    </citation>
    <scope>NUCLEOTIDE SEQUENCE [LARGE SCALE GENOMIC DNA]</scope>
    <source>
        <strain evidence="1">YNDBR</strain>
        <tissue evidence="1">Leaf</tissue>
    </source>
</reference>
<evidence type="ECO:0000313" key="2">
    <source>
        <dbReference type="Proteomes" id="UP001420932"/>
    </source>
</evidence>
<dbReference type="AlphaFoldDB" id="A0AAP0JKB8"/>
<protein>
    <submittedName>
        <fullName evidence="1">Uncharacterized protein</fullName>
    </submittedName>
</protein>
<proteinExistence type="predicted"/>
<name>A0AAP0JKB8_9MAGN</name>
<keyword evidence="2" id="KW-1185">Reference proteome</keyword>
<dbReference type="Proteomes" id="UP001420932">
    <property type="component" value="Unassembled WGS sequence"/>
</dbReference>